<name>A0ABM1RZJ1_LIMPO</name>
<evidence type="ECO:0000313" key="4">
    <source>
        <dbReference type="RefSeq" id="XP_022236796.1"/>
    </source>
</evidence>
<dbReference type="RefSeq" id="XP_022236796.1">
    <property type="nucleotide sequence ID" value="XM_022381088.1"/>
</dbReference>
<protein>
    <submittedName>
        <fullName evidence="4">Microtubule-associated tumor suppressor candidate 2-like</fullName>
    </submittedName>
</protein>
<keyword evidence="3" id="KW-1185">Reference proteome</keyword>
<dbReference type="PANTHER" id="PTHR24200:SF11">
    <property type="entry name" value="TOUCAN, ISOFORM A"/>
    <property type="match status" value="1"/>
</dbReference>
<dbReference type="InterPro" id="IPR051293">
    <property type="entry name" value="MTUS1/CCDC69"/>
</dbReference>
<dbReference type="GeneID" id="111084349"/>
<reference evidence="4" key="1">
    <citation type="submission" date="2025-08" db="UniProtKB">
        <authorList>
            <consortium name="RefSeq"/>
        </authorList>
    </citation>
    <scope>IDENTIFICATION</scope>
    <source>
        <tissue evidence="4">Muscle</tissue>
    </source>
</reference>
<gene>
    <name evidence="4" type="primary">LOC111084349</name>
</gene>
<proteinExistence type="predicted"/>
<dbReference type="PANTHER" id="PTHR24200">
    <property type="entry name" value="TOUCAN, ISOFORM A"/>
    <property type="match status" value="1"/>
</dbReference>
<accession>A0ABM1RZJ1</accession>
<dbReference type="Proteomes" id="UP000694941">
    <property type="component" value="Unplaced"/>
</dbReference>
<feature type="coiled-coil region" evidence="2">
    <location>
        <begin position="4"/>
        <end position="69"/>
    </location>
</feature>
<sequence length="93" mass="11119">MKQKTELKKEVESLKTVLEMKKSEIQNLRTENLKMQKDLEELPLAKEQVEKLKARNEDLQARVDEKVELERLVYKNNNRYTSLPYCIVVKQLQ</sequence>
<organism evidence="3 4">
    <name type="scientific">Limulus polyphemus</name>
    <name type="common">Atlantic horseshoe crab</name>
    <dbReference type="NCBI Taxonomy" id="6850"/>
    <lineage>
        <taxon>Eukaryota</taxon>
        <taxon>Metazoa</taxon>
        <taxon>Ecdysozoa</taxon>
        <taxon>Arthropoda</taxon>
        <taxon>Chelicerata</taxon>
        <taxon>Merostomata</taxon>
        <taxon>Xiphosura</taxon>
        <taxon>Limulidae</taxon>
        <taxon>Limulus</taxon>
    </lineage>
</organism>
<evidence type="ECO:0000256" key="2">
    <source>
        <dbReference type="SAM" id="Coils"/>
    </source>
</evidence>
<evidence type="ECO:0000256" key="1">
    <source>
        <dbReference type="ARBA" id="ARBA00023054"/>
    </source>
</evidence>
<evidence type="ECO:0000313" key="3">
    <source>
        <dbReference type="Proteomes" id="UP000694941"/>
    </source>
</evidence>
<keyword evidence="1 2" id="KW-0175">Coiled coil</keyword>